<dbReference type="InterPro" id="IPR002513">
    <property type="entry name" value="Tn3_Tnp_DDE_dom"/>
</dbReference>
<dbReference type="Pfam" id="PF01526">
    <property type="entry name" value="DDE_Tnp_Tn3"/>
    <property type="match status" value="1"/>
</dbReference>
<evidence type="ECO:0000256" key="1">
    <source>
        <dbReference type="SAM" id="MobiDB-lite"/>
    </source>
</evidence>
<keyword evidence="4" id="KW-1185">Reference proteome</keyword>
<accession>A0ABV4J6S5</accession>
<reference evidence="3 4" key="1">
    <citation type="journal article" date="2021" name="Res Sq">
        <title>Streptomyces Pimoensis sp. nov., Isolated From the Taklimakan Desert in Xinjiang, China.</title>
        <authorList>
            <person name="Zhang P."/>
            <person name="Luo X."/>
            <person name="Luo X."/>
            <person name="Liu Z."/>
            <person name="Xia Z."/>
            <person name="Wan C."/>
            <person name="zhang L."/>
        </authorList>
    </citation>
    <scope>NUCLEOTIDE SEQUENCE [LARGE SCALE GENOMIC DNA]</scope>
    <source>
        <strain evidence="3 4">TRM75549</strain>
    </source>
</reference>
<gene>
    <name evidence="3" type="ORF">KYY02_29375</name>
</gene>
<evidence type="ECO:0000259" key="2">
    <source>
        <dbReference type="Pfam" id="PF01526"/>
    </source>
</evidence>
<name>A0ABV4J6S5_9ACTN</name>
<comment type="caution">
    <text evidence="3">The sequence shown here is derived from an EMBL/GenBank/DDBJ whole genome shotgun (WGS) entry which is preliminary data.</text>
</comment>
<feature type="compositionally biased region" description="Basic and acidic residues" evidence="1">
    <location>
        <begin position="266"/>
        <end position="280"/>
    </location>
</feature>
<feature type="domain" description="Tn3 transposase DDE" evidence="2">
    <location>
        <begin position="3"/>
        <end position="269"/>
    </location>
</feature>
<dbReference type="EMBL" id="JAHWZY010000047">
    <property type="protein sequence ID" value="MEZ3182625.1"/>
    <property type="molecule type" value="Genomic_DNA"/>
</dbReference>
<evidence type="ECO:0000313" key="3">
    <source>
        <dbReference type="EMBL" id="MEZ3182625.1"/>
    </source>
</evidence>
<feature type="region of interest" description="Disordered" evidence="1">
    <location>
        <begin position="264"/>
        <end position="320"/>
    </location>
</feature>
<sequence length="373" mass="42038">MAKRHFTVPVLNRCGADVVNAHAGLDLTAAWGDGSVVAVDGTMMDTVIDNLLAETSIRYGGYGGIAHHLVSDTYVALFSRFIPCGVWEAVYLIDALLSNEPEVKPEAVHADTQGQSFPVFGLAHLLGIDLLPRIRKFQDLTFHRPDPRARYRHIDALFSADPRTCIDWQLIENGWRDLIQVGLSVREGTVSSVTLLRRMNNHSHKNQIYRVFREVGRAVRTIVLLRYLSDPQLREQITRATNKAEAYNGYTKWLHFGGDGYLRSRTPGEGRQVPRPDGQQHHLLHHRRHDRHTAPDGRPGLGAEPRRHRRAQPAPQGQRAALRRLRHRHPPHSARAVRQRASLSCGRFLTVCSDPRLIQHAWCRAVTGFGTAV</sequence>
<proteinExistence type="predicted"/>
<dbReference type="Proteomes" id="UP001567537">
    <property type="component" value="Unassembled WGS sequence"/>
</dbReference>
<feature type="compositionally biased region" description="Basic residues" evidence="1">
    <location>
        <begin position="282"/>
        <end position="291"/>
    </location>
</feature>
<evidence type="ECO:0000313" key="4">
    <source>
        <dbReference type="Proteomes" id="UP001567537"/>
    </source>
</evidence>
<protein>
    <submittedName>
        <fullName evidence="3">Transposase</fullName>
    </submittedName>
</protein>
<organism evidence="3 4">
    <name type="scientific">Streptomyces pimonensis</name>
    <dbReference type="NCBI Taxonomy" id="2860288"/>
    <lineage>
        <taxon>Bacteria</taxon>
        <taxon>Bacillati</taxon>
        <taxon>Actinomycetota</taxon>
        <taxon>Actinomycetes</taxon>
        <taxon>Kitasatosporales</taxon>
        <taxon>Streptomycetaceae</taxon>
        <taxon>Streptomyces</taxon>
    </lineage>
</organism>